<evidence type="ECO:0000256" key="7">
    <source>
        <dbReference type="ARBA" id="ARBA00023098"/>
    </source>
</evidence>
<comment type="similarity">
    <text evidence="2 12">Belongs to the CDP-alcohol phosphatidyltransferase class-I family.</text>
</comment>
<protein>
    <recommendedName>
        <fullName evidence="11">CDP-diacylglycerol--glycerol-3-phosphate 3-phosphatidyltransferase</fullName>
        <ecNumber evidence="11">2.7.8.5</ecNumber>
    </recommendedName>
</protein>
<organism evidence="14 15">
    <name type="scientific">Mycoplasmopsis pullorum</name>
    <dbReference type="NCBI Taxonomy" id="48003"/>
    <lineage>
        <taxon>Bacteria</taxon>
        <taxon>Bacillati</taxon>
        <taxon>Mycoplasmatota</taxon>
        <taxon>Mycoplasmoidales</taxon>
        <taxon>Metamycoplasmataceae</taxon>
        <taxon>Mycoplasmopsis</taxon>
    </lineage>
</organism>
<dbReference type="InterPro" id="IPR048254">
    <property type="entry name" value="CDP_ALCOHOL_P_TRANSF_CS"/>
</dbReference>
<evidence type="ECO:0000313" key="15">
    <source>
        <dbReference type="Proteomes" id="UP000184322"/>
    </source>
</evidence>
<comment type="subcellular location">
    <subcellularLocation>
        <location evidence="1">Membrane</location>
        <topology evidence="1">Multi-pass membrane protein</topology>
    </subcellularLocation>
</comment>
<dbReference type="KEGG" id="mpul:BLA55_03070"/>
<evidence type="ECO:0000256" key="6">
    <source>
        <dbReference type="ARBA" id="ARBA00022989"/>
    </source>
</evidence>
<sequence length="240" mass="26910">MNSIQNFWKNLNLPNKLTVIRLLLVIPFILFLSIALILNNLNNKISFGSWYIPRVANTFRIIFLCLALLIFIAAMITDFFDGKIARERKIVTDFGKLWDPIADKIMTTTALIFLTVVGYLSFPLLLLIILRDIIVAGARGVMIKHNISVAADKYGKIKTVILTAVIISGFLFHIIFSSVSFSLIDSVLFSSIENINVININAILENISYYFLNGVFAVAAILSTISGIKYVSKVSTYMFK</sequence>
<keyword evidence="6 13" id="KW-1133">Transmembrane helix</keyword>
<evidence type="ECO:0000313" key="14">
    <source>
        <dbReference type="EMBL" id="APJ38619.1"/>
    </source>
</evidence>
<dbReference type="Proteomes" id="UP000184322">
    <property type="component" value="Chromosome"/>
</dbReference>
<feature type="transmembrane region" description="Helical" evidence="13">
    <location>
        <begin position="59"/>
        <end position="80"/>
    </location>
</feature>
<feature type="transmembrane region" description="Helical" evidence="13">
    <location>
        <begin position="209"/>
        <end position="231"/>
    </location>
</feature>
<evidence type="ECO:0000256" key="12">
    <source>
        <dbReference type="RuleBase" id="RU003750"/>
    </source>
</evidence>
<evidence type="ECO:0000256" key="9">
    <source>
        <dbReference type="ARBA" id="ARBA00023209"/>
    </source>
</evidence>
<dbReference type="EMBL" id="CP017813">
    <property type="protein sequence ID" value="APJ38619.1"/>
    <property type="molecule type" value="Genomic_DNA"/>
</dbReference>
<dbReference type="EC" id="2.7.8.5" evidence="11"/>
<keyword evidence="7" id="KW-0443">Lipid metabolism</keyword>
<evidence type="ECO:0000256" key="4">
    <source>
        <dbReference type="ARBA" id="ARBA00022679"/>
    </source>
</evidence>
<dbReference type="InterPro" id="IPR050324">
    <property type="entry name" value="CDP-alcohol_PTase-I"/>
</dbReference>
<evidence type="ECO:0000256" key="8">
    <source>
        <dbReference type="ARBA" id="ARBA00023136"/>
    </source>
</evidence>
<dbReference type="AlphaFoldDB" id="A0A1L4FSP7"/>
<dbReference type="GO" id="GO:0016020">
    <property type="term" value="C:membrane"/>
    <property type="evidence" value="ECO:0007669"/>
    <property type="project" value="UniProtKB-SubCell"/>
</dbReference>
<keyword evidence="9" id="KW-0594">Phospholipid biosynthesis</keyword>
<accession>A0A1L4FSP7</accession>
<name>A0A1L4FSP7_9BACT</name>
<reference evidence="15" key="1">
    <citation type="submission" date="2016-10" db="EMBL/GenBank/DDBJ databases">
        <authorList>
            <person name="Beylefeld A."/>
            <person name="Abolnik C."/>
        </authorList>
    </citation>
    <scope>NUCLEOTIDE SEQUENCE [LARGE SCALE GENOMIC DNA]</scope>
    <source>
        <strain evidence="15">B359_6</strain>
    </source>
</reference>
<dbReference type="InterPro" id="IPR043130">
    <property type="entry name" value="CDP-OH_PTrfase_TM_dom"/>
</dbReference>
<keyword evidence="5 13" id="KW-0812">Transmembrane</keyword>
<dbReference type="PANTHER" id="PTHR14269">
    <property type="entry name" value="CDP-DIACYLGLYCEROL--GLYCEROL-3-PHOSPHATE 3-PHOSPHATIDYLTRANSFERASE-RELATED"/>
    <property type="match status" value="1"/>
</dbReference>
<dbReference type="RefSeq" id="WP_073372622.1">
    <property type="nucleotide sequence ID" value="NZ_CP017813.1"/>
</dbReference>
<evidence type="ECO:0000256" key="2">
    <source>
        <dbReference type="ARBA" id="ARBA00010441"/>
    </source>
</evidence>
<evidence type="ECO:0000256" key="13">
    <source>
        <dbReference type="SAM" id="Phobius"/>
    </source>
</evidence>
<feature type="transmembrane region" description="Helical" evidence="13">
    <location>
        <begin position="20"/>
        <end position="38"/>
    </location>
</feature>
<dbReference type="Gene3D" id="1.20.120.1760">
    <property type="match status" value="1"/>
</dbReference>
<dbReference type="InterPro" id="IPR004570">
    <property type="entry name" value="Phosphatidylglycerol_P_synth"/>
</dbReference>
<evidence type="ECO:0000256" key="5">
    <source>
        <dbReference type="ARBA" id="ARBA00022692"/>
    </source>
</evidence>
<dbReference type="NCBIfam" id="TIGR00560">
    <property type="entry name" value="pgsA"/>
    <property type="match status" value="1"/>
</dbReference>
<proteinExistence type="inferred from homology"/>
<keyword evidence="10" id="KW-1208">Phospholipid metabolism</keyword>
<dbReference type="STRING" id="48003.BLA55_03070"/>
<dbReference type="PIRSF" id="PIRSF000847">
    <property type="entry name" value="Phos_ph_gly_syn"/>
    <property type="match status" value="1"/>
</dbReference>
<dbReference type="GO" id="GO:0008444">
    <property type="term" value="F:CDP-diacylglycerol-glycerol-3-phosphate 3-phosphatidyltransferase activity"/>
    <property type="evidence" value="ECO:0007669"/>
    <property type="project" value="UniProtKB-UniRule"/>
</dbReference>
<dbReference type="OrthoDB" id="9796672at2"/>
<keyword evidence="15" id="KW-1185">Reference proteome</keyword>
<dbReference type="Pfam" id="PF01066">
    <property type="entry name" value="CDP-OH_P_transf"/>
    <property type="match status" value="1"/>
</dbReference>
<dbReference type="PROSITE" id="PS00379">
    <property type="entry name" value="CDP_ALCOHOL_P_TRANSF"/>
    <property type="match status" value="1"/>
</dbReference>
<feature type="transmembrane region" description="Helical" evidence="13">
    <location>
        <begin position="160"/>
        <end position="184"/>
    </location>
</feature>
<keyword evidence="8 13" id="KW-0472">Membrane</keyword>
<gene>
    <name evidence="14" type="ORF">BLA55_03070</name>
</gene>
<dbReference type="InterPro" id="IPR000462">
    <property type="entry name" value="CDP-OH_P_trans"/>
</dbReference>
<evidence type="ECO:0000256" key="1">
    <source>
        <dbReference type="ARBA" id="ARBA00004141"/>
    </source>
</evidence>
<keyword evidence="3" id="KW-0444">Lipid biosynthesis</keyword>
<dbReference type="GO" id="GO:0046474">
    <property type="term" value="P:glycerophospholipid biosynthetic process"/>
    <property type="evidence" value="ECO:0007669"/>
    <property type="project" value="TreeGrafter"/>
</dbReference>
<evidence type="ECO:0000256" key="3">
    <source>
        <dbReference type="ARBA" id="ARBA00022516"/>
    </source>
</evidence>
<feature type="transmembrane region" description="Helical" evidence="13">
    <location>
        <begin position="105"/>
        <end position="130"/>
    </location>
</feature>
<dbReference type="PANTHER" id="PTHR14269:SF62">
    <property type="entry name" value="CDP-DIACYLGLYCEROL--GLYCEROL-3-PHOSPHATE 3-PHOSPHATIDYLTRANSFERASE 1, CHLOROPLASTIC"/>
    <property type="match status" value="1"/>
</dbReference>
<evidence type="ECO:0000256" key="10">
    <source>
        <dbReference type="ARBA" id="ARBA00023264"/>
    </source>
</evidence>
<evidence type="ECO:0000256" key="11">
    <source>
        <dbReference type="NCBIfam" id="TIGR00560"/>
    </source>
</evidence>
<keyword evidence="4 12" id="KW-0808">Transferase</keyword>